<evidence type="ECO:0000256" key="7">
    <source>
        <dbReference type="SAM" id="Phobius"/>
    </source>
</evidence>
<keyword evidence="5 7" id="KW-0472">Membrane</keyword>
<evidence type="ECO:0000256" key="2">
    <source>
        <dbReference type="ARBA" id="ARBA00022475"/>
    </source>
</evidence>
<feature type="transmembrane region" description="Helical" evidence="7">
    <location>
        <begin position="287"/>
        <end position="307"/>
    </location>
</feature>
<comment type="subcellular location">
    <subcellularLocation>
        <location evidence="1">Cell membrane</location>
        <topology evidence="1">Multi-pass membrane protein</topology>
    </subcellularLocation>
</comment>
<dbReference type="InterPro" id="IPR036259">
    <property type="entry name" value="MFS_trans_sf"/>
</dbReference>
<feature type="region of interest" description="Disordered" evidence="6">
    <location>
        <begin position="1"/>
        <end position="25"/>
    </location>
</feature>
<evidence type="ECO:0000256" key="5">
    <source>
        <dbReference type="ARBA" id="ARBA00023136"/>
    </source>
</evidence>
<dbReference type="GO" id="GO:0005886">
    <property type="term" value="C:plasma membrane"/>
    <property type="evidence" value="ECO:0007669"/>
    <property type="project" value="UniProtKB-SubCell"/>
</dbReference>
<dbReference type="CDD" id="cd06173">
    <property type="entry name" value="MFS_MefA_like"/>
    <property type="match status" value="1"/>
</dbReference>
<feature type="transmembrane region" description="Helical" evidence="7">
    <location>
        <begin position="379"/>
        <end position="399"/>
    </location>
</feature>
<feature type="transmembrane region" description="Helical" evidence="7">
    <location>
        <begin position="314"/>
        <end position="333"/>
    </location>
</feature>
<reference evidence="9" key="1">
    <citation type="submission" date="2021-01" db="EMBL/GenBank/DDBJ databases">
        <title>Whole genome shotgun sequence of Sphaerisporangium rufum NBRC 109079.</title>
        <authorList>
            <person name="Komaki H."/>
            <person name="Tamura T."/>
        </authorList>
    </citation>
    <scope>NUCLEOTIDE SEQUENCE</scope>
    <source>
        <strain evidence="9">NBRC 109079</strain>
    </source>
</reference>
<dbReference type="InterPro" id="IPR020846">
    <property type="entry name" value="MFS_dom"/>
</dbReference>
<dbReference type="PANTHER" id="PTHR23513">
    <property type="entry name" value="INTEGRAL MEMBRANE EFFLUX PROTEIN-RELATED"/>
    <property type="match status" value="1"/>
</dbReference>
<comment type="caution">
    <text evidence="9">The sequence shown here is derived from an EMBL/GenBank/DDBJ whole genome shotgun (WGS) entry which is preliminary data.</text>
</comment>
<dbReference type="EMBL" id="BOOU01000019">
    <property type="protein sequence ID" value="GII76435.1"/>
    <property type="molecule type" value="Genomic_DNA"/>
</dbReference>
<evidence type="ECO:0000256" key="4">
    <source>
        <dbReference type="ARBA" id="ARBA00022989"/>
    </source>
</evidence>
<keyword evidence="2" id="KW-1003">Cell membrane</keyword>
<keyword evidence="3 7" id="KW-0812">Transmembrane</keyword>
<dbReference type="RefSeq" id="WP_203983071.1">
    <property type="nucleotide sequence ID" value="NZ_BOOU01000019.1"/>
</dbReference>
<gene>
    <name evidence="9" type="ORF">Sru01_14170</name>
</gene>
<dbReference type="PROSITE" id="PS50850">
    <property type="entry name" value="MFS"/>
    <property type="match status" value="1"/>
</dbReference>
<dbReference type="AlphaFoldDB" id="A0A919R113"/>
<dbReference type="Pfam" id="PF07690">
    <property type="entry name" value="MFS_1"/>
    <property type="match status" value="1"/>
</dbReference>
<feature type="transmembrane region" description="Helical" evidence="7">
    <location>
        <begin position="339"/>
        <end position="359"/>
    </location>
</feature>
<accession>A0A919R113</accession>
<proteinExistence type="predicted"/>
<dbReference type="SUPFAM" id="SSF103473">
    <property type="entry name" value="MFS general substrate transporter"/>
    <property type="match status" value="1"/>
</dbReference>
<feature type="domain" description="Major facilitator superfamily (MFS) profile" evidence="8">
    <location>
        <begin position="30"/>
        <end position="431"/>
    </location>
</feature>
<feature type="transmembrane region" description="Helical" evidence="7">
    <location>
        <begin position="188"/>
        <end position="209"/>
    </location>
</feature>
<dbReference type="Proteomes" id="UP000655287">
    <property type="component" value="Unassembled WGS sequence"/>
</dbReference>
<feature type="transmembrane region" description="Helical" evidence="7">
    <location>
        <begin position="125"/>
        <end position="147"/>
    </location>
</feature>
<evidence type="ECO:0000256" key="3">
    <source>
        <dbReference type="ARBA" id="ARBA00022692"/>
    </source>
</evidence>
<organism evidence="9 10">
    <name type="scientific">Sphaerisporangium rufum</name>
    <dbReference type="NCBI Taxonomy" id="1381558"/>
    <lineage>
        <taxon>Bacteria</taxon>
        <taxon>Bacillati</taxon>
        <taxon>Actinomycetota</taxon>
        <taxon>Actinomycetes</taxon>
        <taxon>Streptosporangiales</taxon>
        <taxon>Streptosporangiaceae</taxon>
        <taxon>Sphaerisporangium</taxon>
    </lineage>
</organism>
<keyword evidence="10" id="KW-1185">Reference proteome</keyword>
<dbReference type="Gene3D" id="1.20.1250.20">
    <property type="entry name" value="MFS general substrate transporter like domains"/>
    <property type="match status" value="2"/>
</dbReference>
<name>A0A919R113_9ACTN</name>
<feature type="transmembrane region" description="Helical" evidence="7">
    <location>
        <begin position="64"/>
        <end position="84"/>
    </location>
</feature>
<feature type="transmembrane region" description="Helical" evidence="7">
    <location>
        <begin position="96"/>
        <end position="119"/>
    </location>
</feature>
<feature type="transmembrane region" description="Helical" evidence="7">
    <location>
        <begin position="159"/>
        <end position="182"/>
    </location>
</feature>
<keyword evidence="4 7" id="KW-1133">Transmembrane helix</keyword>
<protein>
    <submittedName>
        <fullName evidence="9">MFS transporter</fullName>
    </submittedName>
</protein>
<feature type="transmembrane region" description="Helical" evidence="7">
    <location>
        <begin position="405"/>
        <end position="424"/>
    </location>
</feature>
<evidence type="ECO:0000259" key="8">
    <source>
        <dbReference type="PROSITE" id="PS50850"/>
    </source>
</evidence>
<dbReference type="PANTHER" id="PTHR23513:SF6">
    <property type="entry name" value="MAJOR FACILITATOR SUPERFAMILY ASSOCIATED DOMAIN-CONTAINING PROTEIN"/>
    <property type="match status" value="1"/>
</dbReference>
<evidence type="ECO:0000313" key="10">
    <source>
        <dbReference type="Proteomes" id="UP000655287"/>
    </source>
</evidence>
<evidence type="ECO:0000256" key="1">
    <source>
        <dbReference type="ARBA" id="ARBA00004651"/>
    </source>
</evidence>
<feature type="transmembrane region" description="Helical" evidence="7">
    <location>
        <begin position="256"/>
        <end position="275"/>
    </location>
</feature>
<evidence type="ECO:0000256" key="6">
    <source>
        <dbReference type="SAM" id="MobiDB-lite"/>
    </source>
</evidence>
<dbReference type="InterPro" id="IPR011701">
    <property type="entry name" value="MFS"/>
</dbReference>
<feature type="compositionally biased region" description="Low complexity" evidence="6">
    <location>
        <begin position="8"/>
        <end position="24"/>
    </location>
</feature>
<evidence type="ECO:0000313" key="9">
    <source>
        <dbReference type="EMBL" id="GII76435.1"/>
    </source>
</evidence>
<dbReference type="GO" id="GO:0022857">
    <property type="term" value="F:transmembrane transporter activity"/>
    <property type="evidence" value="ECO:0007669"/>
    <property type="project" value="InterPro"/>
</dbReference>
<sequence length="454" mass="45125">MAQDVATAGRAALDGGPAPRPADGPGAGRNEIVLVTFTAVTNLADGVLKVALPLLAVGLTGSPGLVAGVALTLTLPWLLCSLPVGVLVDRWDRRRLAVAAGLARLVAVGGLLAAVPAGLLSLPLLYAAGLVVGVADVVGTTAVSALVPAAIPRRRRGRANAWIAGAETLAGEFCGPAVGGLLAGAGAALALGSSAGGFLLGAVLIMLLAGRFTGRAAPAADVPVPPAGSGGGGRAMLGEIKEGLVFLWRQRLLRTMALTISVLAGCWSAWLALLPSYATGVLALDPAGYGLLISAIGVGGLAGAALTSVVNRLLGVRWALFADLVGTFLMMIVPPVLPVAWAVGAAAFLGGMGGTLWTVNARTISQNLVPDHLLGRYGAASRMLSWGTLPLAAGVAGILAELAGVRAAFAVFAAAAALLVVPFLRVVTPRELAAATAIPGRDVSHPQPGTPAGT</sequence>